<dbReference type="GO" id="GO:0005524">
    <property type="term" value="F:ATP binding"/>
    <property type="evidence" value="ECO:0007669"/>
    <property type="project" value="UniProtKB-UniRule"/>
</dbReference>
<dbReference type="PROSITE" id="PS50162">
    <property type="entry name" value="RECA_2"/>
    <property type="match status" value="1"/>
</dbReference>
<evidence type="ECO:0000256" key="3">
    <source>
        <dbReference type="ARBA" id="ARBA00022763"/>
    </source>
</evidence>
<dbReference type="SMART" id="SM00382">
    <property type="entry name" value="AAA"/>
    <property type="match status" value="1"/>
</dbReference>
<keyword evidence="8 11" id="KW-0346">Stress response</keyword>
<evidence type="ECO:0000256" key="9">
    <source>
        <dbReference type="ARBA" id="ARBA00023125"/>
    </source>
</evidence>
<protein>
    <recommendedName>
        <fullName evidence="11 12">DNA repair protein RadA</fullName>
    </recommendedName>
</protein>
<dbReference type="GO" id="GO:0000725">
    <property type="term" value="P:recombinational repair"/>
    <property type="evidence" value="ECO:0007669"/>
    <property type="project" value="UniProtKB-UniRule"/>
</dbReference>
<keyword evidence="7 11" id="KW-0067">ATP-binding</keyword>
<dbReference type="GO" id="GO:0140664">
    <property type="term" value="F:ATP-dependent DNA damage sensor activity"/>
    <property type="evidence" value="ECO:0007669"/>
    <property type="project" value="InterPro"/>
</dbReference>
<evidence type="ECO:0000256" key="10">
    <source>
        <dbReference type="ARBA" id="ARBA00023204"/>
    </source>
</evidence>
<keyword evidence="6 13" id="KW-0862">Zinc</keyword>
<dbReference type="GO" id="GO:0008270">
    <property type="term" value="F:zinc ion binding"/>
    <property type="evidence" value="ECO:0007669"/>
    <property type="project" value="UniProtKB-KW"/>
</dbReference>
<evidence type="ECO:0000256" key="12">
    <source>
        <dbReference type="NCBIfam" id="TIGR00416"/>
    </source>
</evidence>
<dbReference type="HAMAP" id="MF_01498">
    <property type="entry name" value="RadA_bact"/>
    <property type="match status" value="1"/>
</dbReference>
<dbReference type="GO" id="GO:0016787">
    <property type="term" value="F:hydrolase activity"/>
    <property type="evidence" value="ECO:0007669"/>
    <property type="project" value="UniProtKB-KW"/>
</dbReference>
<feature type="region of interest" description="Disordered" evidence="14">
    <location>
        <begin position="40"/>
        <end position="78"/>
    </location>
</feature>
<dbReference type="PANTHER" id="PTHR32472:SF10">
    <property type="entry name" value="DNA REPAIR PROTEIN RADA-LIKE PROTEIN"/>
    <property type="match status" value="1"/>
</dbReference>
<feature type="domain" description="RecA family profile 1" evidence="15">
    <location>
        <begin position="70"/>
        <end position="218"/>
    </location>
</feature>
<evidence type="ECO:0000256" key="14">
    <source>
        <dbReference type="SAM" id="MobiDB-lite"/>
    </source>
</evidence>
<evidence type="ECO:0000256" key="4">
    <source>
        <dbReference type="ARBA" id="ARBA00022771"/>
    </source>
</evidence>
<dbReference type="Gene3D" id="3.30.230.10">
    <property type="match status" value="1"/>
</dbReference>
<dbReference type="PANTHER" id="PTHR32472">
    <property type="entry name" value="DNA REPAIR PROTEIN RADA"/>
    <property type="match status" value="1"/>
</dbReference>
<dbReference type="PRINTS" id="PR01874">
    <property type="entry name" value="DNAREPAIRADA"/>
</dbReference>
<accession>A0A1G9B2L7</accession>
<dbReference type="STRING" id="586411.SAMN05216187_10782"/>
<dbReference type="AlphaFoldDB" id="A0A1G9B2L7"/>
<proteinExistence type="inferred from homology"/>
<keyword evidence="5" id="KW-0378">Hydrolase</keyword>
<dbReference type="SUPFAM" id="SSF52540">
    <property type="entry name" value="P-loop containing nucleoside triphosphate hydrolases"/>
    <property type="match status" value="1"/>
</dbReference>
<dbReference type="FunFam" id="3.40.50.300:FF:000050">
    <property type="entry name" value="DNA repair protein RadA"/>
    <property type="match status" value="1"/>
</dbReference>
<keyword evidence="4 13" id="KW-0863">Zinc-finger</keyword>
<keyword evidence="2 11" id="KW-0547">Nucleotide-binding</keyword>
<comment type="function">
    <text evidence="13">DNA-dependent ATPase involved in processing of recombination intermediates, plays a role in repairing DNA breaks. Stimulates the branch migration of RecA-mediated strand transfer reactions, allowing the 3' invading strand to extend heteroduplex DNA faster. Binds ssDNA in the presence of ADP but not other nucleotides, has ATPase activity that is stimulated by ssDNA and various branched DNA structures, but inhibited by SSB. Does not have RecA's homology-searching function.</text>
</comment>
<evidence type="ECO:0000256" key="13">
    <source>
        <dbReference type="RuleBase" id="RU003555"/>
    </source>
</evidence>
<comment type="similarity">
    <text evidence="11 13">Belongs to the RecA family. RadA subfamily.</text>
</comment>
<dbReference type="Gene3D" id="3.40.50.300">
    <property type="entry name" value="P-loop containing nucleotide triphosphate hydrolases"/>
    <property type="match status" value="1"/>
</dbReference>
<feature type="region of interest" description="Lon-protease-like" evidence="11">
    <location>
        <begin position="354"/>
        <end position="459"/>
    </location>
</feature>
<dbReference type="InterPro" id="IPR027417">
    <property type="entry name" value="P-loop_NTPase"/>
</dbReference>
<evidence type="ECO:0000313" key="17">
    <source>
        <dbReference type="Proteomes" id="UP000242700"/>
    </source>
</evidence>
<dbReference type="RefSeq" id="WP_092598043.1">
    <property type="nucleotide sequence ID" value="NZ_FNFI01000007.1"/>
</dbReference>
<dbReference type="InterPro" id="IPR003593">
    <property type="entry name" value="AAA+_ATPase"/>
</dbReference>
<gene>
    <name evidence="11" type="primary">radA</name>
    <name evidence="16" type="ORF">SAMN05216187_10782</name>
</gene>
<dbReference type="Pfam" id="PF13541">
    <property type="entry name" value="ChlI"/>
    <property type="match status" value="1"/>
</dbReference>
<dbReference type="FunFam" id="3.30.230.10:FF:000031">
    <property type="entry name" value="DNA repair protein RadA"/>
    <property type="match status" value="1"/>
</dbReference>
<evidence type="ECO:0000259" key="15">
    <source>
        <dbReference type="PROSITE" id="PS50162"/>
    </source>
</evidence>
<reference evidence="17" key="1">
    <citation type="submission" date="2016-10" db="EMBL/GenBank/DDBJ databases">
        <authorList>
            <person name="Varghese N."/>
            <person name="Submissions S."/>
        </authorList>
    </citation>
    <scope>NUCLEOTIDE SEQUENCE [LARGE SCALE GENOMIC DNA]</scope>
    <source>
        <strain evidence="17">CGMCC 1.8911</strain>
    </source>
</reference>
<dbReference type="CDD" id="cd01121">
    <property type="entry name" value="RadA_SMS_N"/>
    <property type="match status" value="1"/>
</dbReference>
<dbReference type="Pfam" id="PF18073">
    <property type="entry name" value="Zn_ribbon_LapB"/>
    <property type="match status" value="1"/>
</dbReference>
<name>A0A1G9B2L7_9STAP</name>
<organism evidence="16 17">
    <name type="scientific">Jeotgalicoccus aerolatus</name>
    <dbReference type="NCBI Taxonomy" id="709510"/>
    <lineage>
        <taxon>Bacteria</taxon>
        <taxon>Bacillati</taxon>
        <taxon>Bacillota</taxon>
        <taxon>Bacilli</taxon>
        <taxon>Bacillales</taxon>
        <taxon>Staphylococcaceae</taxon>
        <taxon>Jeotgalicoccus</taxon>
    </lineage>
</organism>
<keyword evidence="3 11" id="KW-0227">DNA damage</keyword>
<dbReference type="InterPro" id="IPR020568">
    <property type="entry name" value="Ribosomal_Su5_D2-typ_SF"/>
</dbReference>
<evidence type="ECO:0000256" key="2">
    <source>
        <dbReference type="ARBA" id="ARBA00022741"/>
    </source>
</evidence>
<keyword evidence="10 11" id="KW-0234">DNA repair</keyword>
<dbReference type="EMBL" id="FNFI01000007">
    <property type="protein sequence ID" value="SDK33826.1"/>
    <property type="molecule type" value="Genomic_DNA"/>
</dbReference>
<feature type="binding site" evidence="11">
    <location>
        <begin position="99"/>
        <end position="106"/>
    </location>
    <ligand>
        <name>ATP</name>
        <dbReference type="ChEBI" id="CHEBI:30616"/>
    </ligand>
</feature>
<feature type="short sequence motif" description="RadA KNRFG motif" evidence="11">
    <location>
        <begin position="255"/>
        <end position="259"/>
    </location>
</feature>
<comment type="function">
    <text evidence="11">Plays a role in repairing double-strand DNA breaks, probably involving stabilizing or processing branched DNA or blocked replication forks.</text>
</comment>
<dbReference type="Proteomes" id="UP000242700">
    <property type="component" value="Unassembled WGS sequence"/>
</dbReference>
<evidence type="ECO:0000256" key="7">
    <source>
        <dbReference type="ARBA" id="ARBA00022840"/>
    </source>
</evidence>
<dbReference type="GO" id="GO:0005829">
    <property type="term" value="C:cytosol"/>
    <property type="evidence" value="ECO:0007669"/>
    <property type="project" value="TreeGrafter"/>
</dbReference>
<dbReference type="OrthoDB" id="9803906at2"/>
<evidence type="ECO:0000256" key="6">
    <source>
        <dbReference type="ARBA" id="ARBA00022833"/>
    </source>
</evidence>
<keyword evidence="1 11" id="KW-0479">Metal-binding</keyword>
<dbReference type="SUPFAM" id="SSF54211">
    <property type="entry name" value="Ribosomal protein S5 domain 2-like"/>
    <property type="match status" value="1"/>
</dbReference>
<evidence type="ECO:0000313" key="16">
    <source>
        <dbReference type="EMBL" id="SDK33826.1"/>
    </source>
</evidence>
<keyword evidence="9 11" id="KW-0238">DNA-binding</keyword>
<sequence>MAKAKVSFECMACGYETPKWMGKCPNCGAWNQLEEKIVHKESAPGRGTLGKTPADDRSRAAKLTTVKKSETPRTTTRSGEFDRVLGGGIVNGSLILIGGDPGIGKSTILLQTALILAENHNVLYVSGEESLEQIKMRADRITDTPSDLTVFCETNLLYIHEEIKRIKPDFLIIDSIQTVFHPDVTSAPGSVAQVRESTQSIMNIAKGNNIATFIVGHVTKDGQIAGPRLLEHMVDTVLYFEGDQHHTYRILRAVKNRFGSTNEMGIFEMKAKGLEEVLNPSEIFLEERSKNAPGSAIVATMEGTRAMLVEVQSLVTPTHFHNPRRMATGVDTNRLSLLMAVLEKSEGLLMQQHDAYIKVAGGVKLDEPAVDLSVIISIASSFQNIAVRGDDCFIGEVGLTGEIRRVTKIEQRLQEAAKLGFKRAIVPASNLSGVDVPDGIEAIGVKTLKQAIKHAQYKN</sequence>
<evidence type="ECO:0000256" key="5">
    <source>
        <dbReference type="ARBA" id="ARBA00022801"/>
    </source>
</evidence>
<dbReference type="InterPro" id="IPR014721">
    <property type="entry name" value="Ribsml_uS5_D2-typ_fold_subgr"/>
</dbReference>
<evidence type="ECO:0000256" key="11">
    <source>
        <dbReference type="HAMAP-Rule" id="MF_01498"/>
    </source>
</evidence>
<dbReference type="NCBIfam" id="TIGR00416">
    <property type="entry name" value="sms"/>
    <property type="match status" value="1"/>
</dbReference>
<dbReference type="Pfam" id="PF13481">
    <property type="entry name" value="AAA_25"/>
    <property type="match status" value="1"/>
</dbReference>
<evidence type="ECO:0000256" key="1">
    <source>
        <dbReference type="ARBA" id="ARBA00022723"/>
    </source>
</evidence>
<dbReference type="InterPro" id="IPR041166">
    <property type="entry name" value="Rubredoxin_2"/>
</dbReference>
<comment type="domain">
    <text evidence="11">The middle region has homology to RecA with ATPase motifs including the RadA KNRFG motif, while the C-terminus is homologous to Lon protease.</text>
</comment>
<dbReference type="InterPro" id="IPR020588">
    <property type="entry name" value="RecA_ATP-bd"/>
</dbReference>
<dbReference type="GO" id="GO:0003684">
    <property type="term" value="F:damaged DNA binding"/>
    <property type="evidence" value="ECO:0007669"/>
    <property type="project" value="InterPro"/>
</dbReference>
<evidence type="ECO:0000256" key="8">
    <source>
        <dbReference type="ARBA" id="ARBA00023016"/>
    </source>
</evidence>
<dbReference type="InterPro" id="IPR004504">
    <property type="entry name" value="DNA_repair_RadA"/>
</dbReference>